<dbReference type="SUPFAM" id="SSF52172">
    <property type="entry name" value="CheY-like"/>
    <property type="match status" value="1"/>
</dbReference>
<name>A0ABT8XB29_9HYPH</name>
<evidence type="ECO:0000256" key="4">
    <source>
        <dbReference type="ARBA" id="ARBA00023125"/>
    </source>
</evidence>
<evidence type="ECO:0000313" key="11">
    <source>
        <dbReference type="Proteomes" id="UP001177080"/>
    </source>
</evidence>
<dbReference type="SUPFAM" id="SSF46894">
    <property type="entry name" value="C-terminal effector domain of the bipartite response regulators"/>
    <property type="match status" value="1"/>
</dbReference>
<dbReference type="RefSeq" id="WP_244762087.1">
    <property type="nucleotide sequence ID" value="NZ_JALJCJ010000004.1"/>
</dbReference>
<dbReference type="InterPro" id="IPR016032">
    <property type="entry name" value="Sig_transdc_resp-reg_C-effctor"/>
</dbReference>
<dbReference type="Pfam" id="PF00072">
    <property type="entry name" value="Response_reg"/>
    <property type="match status" value="1"/>
</dbReference>
<protein>
    <submittedName>
        <fullName evidence="10">Response regulator</fullName>
    </submittedName>
</protein>
<evidence type="ECO:0000259" key="8">
    <source>
        <dbReference type="PROSITE" id="PS50110"/>
    </source>
</evidence>
<dbReference type="CDD" id="cd17574">
    <property type="entry name" value="REC_OmpR"/>
    <property type="match status" value="1"/>
</dbReference>
<organism evidence="10 11">
    <name type="scientific">Shinella curvata</name>
    <dbReference type="NCBI Taxonomy" id="1817964"/>
    <lineage>
        <taxon>Bacteria</taxon>
        <taxon>Pseudomonadati</taxon>
        <taxon>Pseudomonadota</taxon>
        <taxon>Alphaproteobacteria</taxon>
        <taxon>Hyphomicrobiales</taxon>
        <taxon>Rhizobiaceae</taxon>
        <taxon>Shinella</taxon>
    </lineage>
</organism>
<evidence type="ECO:0000256" key="5">
    <source>
        <dbReference type="ARBA" id="ARBA00023163"/>
    </source>
</evidence>
<dbReference type="CDD" id="cd00383">
    <property type="entry name" value="trans_reg_C"/>
    <property type="match status" value="1"/>
</dbReference>
<keyword evidence="5" id="KW-0804">Transcription</keyword>
<evidence type="ECO:0000256" key="6">
    <source>
        <dbReference type="PROSITE-ProRule" id="PRU00169"/>
    </source>
</evidence>
<dbReference type="PROSITE" id="PS50110">
    <property type="entry name" value="RESPONSE_REGULATORY"/>
    <property type="match status" value="1"/>
</dbReference>
<dbReference type="Gene3D" id="3.40.50.2300">
    <property type="match status" value="1"/>
</dbReference>
<feature type="modified residue" description="4-aspartylphosphate" evidence="6">
    <location>
        <position position="55"/>
    </location>
</feature>
<reference evidence="10" key="1">
    <citation type="submission" date="2022-04" db="EMBL/GenBank/DDBJ databases">
        <title>Shinella lacus sp. nov., a novel member of the genus Shinella from water.</title>
        <authorList>
            <person name="Deng Y."/>
        </authorList>
    </citation>
    <scope>NUCLEOTIDE SEQUENCE</scope>
    <source>
        <strain evidence="10">JCM 31239</strain>
    </source>
</reference>
<dbReference type="SMART" id="SM00862">
    <property type="entry name" value="Trans_reg_C"/>
    <property type="match status" value="1"/>
</dbReference>
<feature type="domain" description="Response regulatory" evidence="8">
    <location>
        <begin position="6"/>
        <end position="120"/>
    </location>
</feature>
<evidence type="ECO:0000256" key="2">
    <source>
        <dbReference type="ARBA" id="ARBA00023012"/>
    </source>
</evidence>
<keyword evidence="2" id="KW-0902">Two-component regulatory system</keyword>
<dbReference type="PANTHER" id="PTHR48111:SF4">
    <property type="entry name" value="DNA-BINDING DUAL TRANSCRIPTIONAL REGULATOR OMPR"/>
    <property type="match status" value="1"/>
</dbReference>
<evidence type="ECO:0000259" key="9">
    <source>
        <dbReference type="PROSITE" id="PS51755"/>
    </source>
</evidence>
<sequence length="237" mass="26318">MTTTTSIVIVDDEPGLRAMIQDYLTMQGFIVDEAESGASLDKLLSTKRPDLILLDVNMPGEDGLSIVRRLRGSSERMGVIMLTANSDETSKVTGLANGADDYLVKPFELRELLARVRSVLRRAPRVAGTARKARPTLPIGRHRLDIEGKRLIDPDGLEVEISTMEYELLETFARHPRQVLGRDRLCELAHGRPLGEGDRSVDIRIARLRKKLEIDPASPTILCTVRGEGYMFEPVSA</sequence>
<proteinExistence type="predicted"/>
<dbReference type="InterPro" id="IPR036388">
    <property type="entry name" value="WH-like_DNA-bd_sf"/>
</dbReference>
<dbReference type="Proteomes" id="UP001177080">
    <property type="component" value="Unassembled WGS sequence"/>
</dbReference>
<dbReference type="InterPro" id="IPR039420">
    <property type="entry name" value="WalR-like"/>
</dbReference>
<keyword evidence="4 7" id="KW-0238">DNA-binding</keyword>
<gene>
    <name evidence="10" type="ORF">GB928_004590</name>
</gene>
<dbReference type="InterPro" id="IPR001789">
    <property type="entry name" value="Sig_transdc_resp-reg_receiver"/>
</dbReference>
<dbReference type="PANTHER" id="PTHR48111">
    <property type="entry name" value="REGULATOR OF RPOS"/>
    <property type="match status" value="1"/>
</dbReference>
<dbReference type="Pfam" id="PF00486">
    <property type="entry name" value="Trans_reg_C"/>
    <property type="match status" value="1"/>
</dbReference>
<keyword evidence="3" id="KW-0805">Transcription regulation</keyword>
<evidence type="ECO:0000256" key="3">
    <source>
        <dbReference type="ARBA" id="ARBA00023015"/>
    </source>
</evidence>
<accession>A0ABT8XB29</accession>
<comment type="caution">
    <text evidence="10">The sequence shown here is derived from an EMBL/GenBank/DDBJ whole genome shotgun (WGS) entry which is preliminary data.</text>
</comment>
<evidence type="ECO:0000256" key="7">
    <source>
        <dbReference type="PROSITE-ProRule" id="PRU01091"/>
    </source>
</evidence>
<evidence type="ECO:0000313" key="10">
    <source>
        <dbReference type="EMBL" id="MDO6120455.1"/>
    </source>
</evidence>
<keyword evidence="11" id="KW-1185">Reference proteome</keyword>
<dbReference type="Gene3D" id="6.10.250.690">
    <property type="match status" value="1"/>
</dbReference>
<evidence type="ECO:0000256" key="1">
    <source>
        <dbReference type="ARBA" id="ARBA00022553"/>
    </source>
</evidence>
<keyword evidence="1 6" id="KW-0597">Phosphoprotein</keyword>
<dbReference type="InterPro" id="IPR001867">
    <property type="entry name" value="OmpR/PhoB-type_DNA-bd"/>
</dbReference>
<dbReference type="Gene3D" id="1.10.10.10">
    <property type="entry name" value="Winged helix-like DNA-binding domain superfamily/Winged helix DNA-binding domain"/>
    <property type="match status" value="1"/>
</dbReference>
<dbReference type="EMBL" id="WHSC02000002">
    <property type="protein sequence ID" value="MDO6120455.1"/>
    <property type="molecule type" value="Genomic_DNA"/>
</dbReference>
<feature type="domain" description="OmpR/PhoB-type" evidence="9">
    <location>
        <begin position="134"/>
        <end position="234"/>
    </location>
</feature>
<feature type="DNA-binding region" description="OmpR/PhoB-type" evidence="7">
    <location>
        <begin position="134"/>
        <end position="234"/>
    </location>
</feature>
<dbReference type="InterPro" id="IPR011006">
    <property type="entry name" value="CheY-like_superfamily"/>
</dbReference>
<dbReference type="SMART" id="SM00448">
    <property type="entry name" value="REC"/>
    <property type="match status" value="1"/>
</dbReference>
<dbReference type="PROSITE" id="PS51755">
    <property type="entry name" value="OMPR_PHOB"/>
    <property type="match status" value="1"/>
</dbReference>